<evidence type="ECO:0000256" key="7">
    <source>
        <dbReference type="SAM" id="Phobius"/>
    </source>
</evidence>
<feature type="transmembrane region" description="Helical" evidence="7">
    <location>
        <begin position="274"/>
        <end position="292"/>
    </location>
</feature>
<keyword evidence="10" id="KW-1185">Reference proteome</keyword>
<organism evidence="9 10">
    <name type="scientific">Pseudobacteroides cellulosolvens ATCC 35603 = DSM 2933</name>
    <dbReference type="NCBI Taxonomy" id="398512"/>
    <lineage>
        <taxon>Bacteria</taxon>
        <taxon>Bacillati</taxon>
        <taxon>Bacillota</taxon>
        <taxon>Clostridia</taxon>
        <taxon>Eubacteriales</taxon>
        <taxon>Oscillospiraceae</taxon>
        <taxon>Pseudobacteroides</taxon>
    </lineage>
</organism>
<evidence type="ECO:0000256" key="6">
    <source>
        <dbReference type="ARBA" id="ARBA00023136"/>
    </source>
</evidence>
<evidence type="ECO:0000256" key="5">
    <source>
        <dbReference type="ARBA" id="ARBA00022989"/>
    </source>
</evidence>
<feature type="transmembrane region" description="Helical" evidence="7">
    <location>
        <begin position="245"/>
        <end position="262"/>
    </location>
</feature>
<dbReference type="GO" id="GO:0009246">
    <property type="term" value="P:enterobacterial common antigen biosynthetic process"/>
    <property type="evidence" value="ECO:0007669"/>
    <property type="project" value="TreeGrafter"/>
</dbReference>
<feature type="transmembrane region" description="Helical" evidence="7">
    <location>
        <begin position="153"/>
        <end position="171"/>
    </location>
</feature>
<keyword evidence="9" id="KW-0808">Transferase</keyword>
<accession>A0A0L6JUZ9</accession>
<comment type="similarity">
    <text evidence="2">Belongs to the acyltransferase 3 family.</text>
</comment>
<keyword evidence="6 7" id="KW-0472">Membrane</keyword>
<comment type="caution">
    <text evidence="9">The sequence shown here is derived from an EMBL/GenBank/DDBJ whole genome shotgun (WGS) entry which is preliminary data.</text>
</comment>
<gene>
    <name evidence="9" type="ORF">Bccel_4960</name>
</gene>
<name>A0A0L6JUZ9_9FIRM</name>
<dbReference type="GO" id="GO:0005886">
    <property type="term" value="C:plasma membrane"/>
    <property type="evidence" value="ECO:0007669"/>
    <property type="project" value="UniProtKB-SubCell"/>
</dbReference>
<dbReference type="STRING" id="398512.Bccel_4960"/>
<evidence type="ECO:0000313" key="10">
    <source>
        <dbReference type="Proteomes" id="UP000036923"/>
    </source>
</evidence>
<evidence type="ECO:0000256" key="1">
    <source>
        <dbReference type="ARBA" id="ARBA00004651"/>
    </source>
</evidence>
<feature type="transmembrane region" description="Helical" evidence="7">
    <location>
        <begin position="312"/>
        <end position="332"/>
    </location>
</feature>
<dbReference type="InterPro" id="IPR002656">
    <property type="entry name" value="Acyl_transf_3_dom"/>
</dbReference>
<dbReference type="OrthoDB" id="2234896at2"/>
<dbReference type="PANTHER" id="PTHR40074">
    <property type="entry name" value="O-ACETYLTRANSFERASE WECH"/>
    <property type="match status" value="1"/>
</dbReference>
<keyword evidence="3" id="KW-1003">Cell membrane</keyword>
<feature type="transmembrane region" description="Helical" evidence="7">
    <location>
        <begin position="45"/>
        <end position="65"/>
    </location>
</feature>
<dbReference type="GO" id="GO:0016413">
    <property type="term" value="F:O-acetyltransferase activity"/>
    <property type="evidence" value="ECO:0007669"/>
    <property type="project" value="TreeGrafter"/>
</dbReference>
<feature type="transmembrane region" description="Helical" evidence="7">
    <location>
        <begin position="77"/>
        <end position="100"/>
    </location>
</feature>
<keyword evidence="9" id="KW-0012">Acyltransferase</keyword>
<sequence>MKRESGLDLLRTFAIFFVIGVHFFLQSNFYEVPISGGNMTLQVALRSLFMICVPLFLMLTGYLQIEKKPEIKYFKKIIPILAVYLFYSVLSIFMRVYYLNEDKSLLRWVAEILVFNADKYSWYINMYIGLFLITPFLNMIHNNLKNDGKNYKRFLLILVILTGLPVFFKALSHYRSYFIYLSLFDYWLSIYPITYYFLGAFIREYKPKFNKKLSAVLLILIIMFETIINTTFSRGKLFLDGIGEYGSIIIMIEAVLFFLIFYDIKINNNHISKILGIISILSLDIYMCSYISDKLVYTYFLKNLYKSQQQILYYFIFIVMISFTIAFTVSYLRHKVTRLIPVQKA</sequence>
<feature type="transmembrane region" description="Helical" evidence="7">
    <location>
        <begin position="120"/>
        <end position="141"/>
    </location>
</feature>
<keyword evidence="5 7" id="KW-1133">Transmembrane helix</keyword>
<evidence type="ECO:0000256" key="3">
    <source>
        <dbReference type="ARBA" id="ARBA00022475"/>
    </source>
</evidence>
<reference evidence="10" key="1">
    <citation type="submission" date="2015-07" db="EMBL/GenBank/DDBJ databases">
        <title>Near-Complete Genome Sequence of the Cellulolytic Bacterium Bacteroides (Pseudobacteroides) cellulosolvens ATCC 35603.</title>
        <authorList>
            <person name="Dassa B."/>
            <person name="Utturkar S.M."/>
            <person name="Klingeman D.M."/>
            <person name="Hurt R.A."/>
            <person name="Keller M."/>
            <person name="Xu J."/>
            <person name="Reddy Y.H.K."/>
            <person name="Borovok I."/>
            <person name="Grinberg I.R."/>
            <person name="Lamed R."/>
            <person name="Zhivin O."/>
            <person name="Bayer E.A."/>
            <person name="Brown S.D."/>
        </authorList>
    </citation>
    <scope>NUCLEOTIDE SEQUENCE [LARGE SCALE GENOMIC DNA]</scope>
    <source>
        <strain evidence="10">DSM 2933</strain>
    </source>
</reference>
<evidence type="ECO:0000259" key="8">
    <source>
        <dbReference type="Pfam" id="PF01757"/>
    </source>
</evidence>
<feature type="transmembrane region" description="Helical" evidence="7">
    <location>
        <begin position="177"/>
        <end position="201"/>
    </location>
</feature>
<dbReference type="Pfam" id="PF01757">
    <property type="entry name" value="Acyl_transf_3"/>
    <property type="match status" value="1"/>
</dbReference>
<evidence type="ECO:0000256" key="2">
    <source>
        <dbReference type="ARBA" id="ARBA00007400"/>
    </source>
</evidence>
<feature type="transmembrane region" description="Helical" evidence="7">
    <location>
        <begin position="7"/>
        <end position="25"/>
    </location>
</feature>
<dbReference type="eggNOG" id="COG3274">
    <property type="taxonomic scope" value="Bacteria"/>
</dbReference>
<feature type="domain" description="Acyltransferase 3" evidence="8">
    <location>
        <begin position="6"/>
        <end position="328"/>
    </location>
</feature>
<evidence type="ECO:0000313" key="9">
    <source>
        <dbReference type="EMBL" id="KNY29686.1"/>
    </source>
</evidence>
<dbReference type="AlphaFoldDB" id="A0A0L6JUZ9"/>
<keyword evidence="4 7" id="KW-0812">Transmembrane</keyword>
<comment type="subcellular location">
    <subcellularLocation>
        <location evidence="1">Cell membrane</location>
        <topology evidence="1">Multi-pass membrane protein</topology>
    </subcellularLocation>
</comment>
<evidence type="ECO:0000256" key="4">
    <source>
        <dbReference type="ARBA" id="ARBA00022692"/>
    </source>
</evidence>
<dbReference type="PANTHER" id="PTHR40074:SF2">
    <property type="entry name" value="O-ACETYLTRANSFERASE WECH"/>
    <property type="match status" value="1"/>
</dbReference>
<dbReference type="Proteomes" id="UP000036923">
    <property type="component" value="Unassembled WGS sequence"/>
</dbReference>
<proteinExistence type="inferred from homology"/>
<protein>
    <submittedName>
        <fullName evidence="9">Acyltransferase 3</fullName>
    </submittedName>
</protein>
<feature type="transmembrane region" description="Helical" evidence="7">
    <location>
        <begin position="213"/>
        <end position="233"/>
    </location>
</feature>
<dbReference type="EMBL" id="LGTC01000001">
    <property type="protein sequence ID" value="KNY29686.1"/>
    <property type="molecule type" value="Genomic_DNA"/>
</dbReference>